<comment type="caution">
    <text evidence="1">The sequence shown here is derived from an EMBL/GenBank/DDBJ whole genome shotgun (WGS) entry which is preliminary data.</text>
</comment>
<organism evidence="1 2">
    <name type="scientific">Marinobacter qingdaonensis</name>
    <dbReference type="NCBI Taxonomy" id="3108486"/>
    <lineage>
        <taxon>Bacteria</taxon>
        <taxon>Pseudomonadati</taxon>
        <taxon>Pseudomonadota</taxon>
        <taxon>Gammaproteobacteria</taxon>
        <taxon>Pseudomonadales</taxon>
        <taxon>Marinobacteraceae</taxon>
        <taxon>Marinobacter</taxon>
    </lineage>
</organism>
<dbReference type="RefSeq" id="WP_322854033.1">
    <property type="nucleotide sequence ID" value="NZ_JAYDCJ010000001.1"/>
</dbReference>
<reference evidence="1 2" key="1">
    <citation type="submission" date="2023-12" db="EMBL/GenBank/DDBJ databases">
        <title>Marinobacter qingdaonensis sp. nov., isolated from the intertidal sediment of Qingdao, PR China.</title>
        <authorList>
            <person name="Li Y."/>
        </authorList>
    </citation>
    <scope>NUCLEOTIDE SEQUENCE [LARGE SCALE GENOMIC DNA]</scope>
    <source>
        <strain evidence="1 2">ASW11-75</strain>
    </source>
</reference>
<evidence type="ECO:0000313" key="2">
    <source>
        <dbReference type="Proteomes" id="UP001305746"/>
    </source>
</evidence>
<gene>
    <name evidence="1" type="ORF">U5822_02455</name>
</gene>
<sequence length="117" mass="13226">MSRLLGEFRKGDDWDILIRFNLADDSPIDITGFKYTLTLVEDFGDAPALVAEHTANTVEGAQGICLFRVDSELTAAVEAGKYYWDIQQEDPDGRINTILPEPEDYKDRFVVRPDATR</sequence>
<protein>
    <submittedName>
        <fullName evidence="1">Uncharacterized protein</fullName>
    </submittedName>
</protein>
<evidence type="ECO:0000313" key="1">
    <source>
        <dbReference type="EMBL" id="MEA1079513.1"/>
    </source>
</evidence>
<accession>A0ABU5NUQ4</accession>
<dbReference type="EMBL" id="JAYDCJ010000001">
    <property type="protein sequence ID" value="MEA1079513.1"/>
    <property type="molecule type" value="Genomic_DNA"/>
</dbReference>
<name>A0ABU5NUQ4_9GAMM</name>
<keyword evidence="2" id="KW-1185">Reference proteome</keyword>
<proteinExistence type="predicted"/>
<dbReference type="Proteomes" id="UP001305746">
    <property type="component" value="Unassembled WGS sequence"/>
</dbReference>